<keyword evidence="8 12" id="KW-0653">Protein transport</keyword>
<keyword evidence="4 12" id="KW-0813">Transport</keyword>
<evidence type="ECO:0000313" key="15">
    <source>
        <dbReference type="EMBL" id="SEH58330.1"/>
    </source>
</evidence>
<evidence type="ECO:0000256" key="13">
    <source>
        <dbReference type="SAM" id="Phobius"/>
    </source>
</evidence>
<keyword evidence="9 13" id="KW-1133">Transmembrane helix</keyword>
<dbReference type="InterPro" id="IPR050790">
    <property type="entry name" value="ExbB/TolQ_transport"/>
</dbReference>
<keyword evidence="6" id="KW-0997">Cell inner membrane</keyword>
<evidence type="ECO:0000256" key="4">
    <source>
        <dbReference type="ARBA" id="ARBA00022448"/>
    </source>
</evidence>
<organism evidence="15 16">
    <name type="scientific">Magnetospirillum fulvum</name>
    <name type="common">Rhodospirillum fulvum</name>
    <dbReference type="NCBI Taxonomy" id="1082"/>
    <lineage>
        <taxon>Bacteria</taxon>
        <taxon>Pseudomonadati</taxon>
        <taxon>Pseudomonadota</taxon>
        <taxon>Alphaproteobacteria</taxon>
        <taxon>Rhodospirillales</taxon>
        <taxon>Rhodospirillaceae</taxon>
        <taxon>Magnetospirillum</taxon>
    </lineage>
</organism>
<dbReference type="PANTHER" id="PTHR30625">
    <property type="entry name" value="PROTEIN TOLQ"/>
    <property type="match status" value="1"/>
</dbReference>
<evidence type="ECO:0000256" key="12">
    <source>
        <dbReference type="RuleBase" id="RU004057"/>
    </source>
</evidence>
<dbReference type="Pfam" id="PF01618">
    <property type="entry name" value="MotA_ExbB"/>
    <property type="match status" value="1"/>
</dbReference>
<accession>A0A1H6JGS6</accession>
<comment type="subcellular location">
    <subcellularLocation>
        <location evidence="1">Cell inner membrane</location>
        <topology evidence="1">Multi-pass membrane protein</topology>
    </subcellularLocation>
    <subcellularLocation>
        <location evidence="12">Membrane</location>
        <topology evidence="12">Multi-pass membrane protein</topology>
    </subcellularLocation>
</comment>
<gene>
    <name evidence="15" type="ORF">SAMN04244559_03041</name>
</gene>
<evidence type="ECO:0000256" key="6">
    <source>
        <dbReference type="ARBA" id="ARBA00022519"/>
    </source>
</evidence>
<evidence type="ECO:0000256" key="2">
    <source>
        <dbReference type="ARBA" id="ARBA00011471"/>
    </source>
</evidence>
<evidence type="ECO:0000256" key="9">
    <source>
        <dbReference type="ARBA" id="ARBA00022989"/>
    </source>
</evidence>
<dbReference type="GO" id="GO:0017038">
    <property type="term" value="P:protein import"/>
    <property type="evidence" value="ECO:0007669"/>
    <property type="project" value="TreeGrafter"/>
</dbReference>
<keyword evidence="5" id="KW-1003">Cell membrane</keyword>
<evidence type="ECO:0000256" key="11">
    <source>
        <dbReference type="ARBA" id="ARBA00024816"/>
    </source>
</evidence>
<evidence type="ECO:0000256" key="1">
    <source>
        <dbReference type="ARBA" id="ARBA00004429"/>
    </source>
</evidence>
<keyword evidence="10 13" id="KW-0472">Membrane</keyword>
<comment type="function">
    <text evidence="11">Involved in the TonB-dependent energy-dependent transport of various receptor-bound substrates. Protects ExbD from proteolytic degradation and functionally stabilizes TonB.</text>
</comment>
<evidence type="ECO:0000259" key="14">
    <source>
        <dbReference type="Pfam" id="PF01618"/>
    </source>
</evidence>
<protein>
    <recommendedName>
        <fullName evidence="3">Biopolymer transport protein ExbB</fullName>
    </recommendedName>
</protein>
<dbReference type="EMBL" id="FNWO01000015">
    <property type="protein sequence ID" value="SEH58330.1"/>
    <property type="molecule type" value="Genomic_DNA"/>
</dbReference>
<reference evidence="16" key="1">
    <citation type="submission" date="2016-10" db="EMBL/GenBank/DDBJ databases">
        <authorList>
            <person name="Varghese N."/>
            <person name="Submissions S."/>
        </authorList>
    </citation>
    <scope>NUCLEOTIDE SEQUENCE [LARGE SCALE GENOMIC DNA]</scope>
    <source>
        <strain evidence="16">DSM 13234</strain>
    </source>
</reference>
<dbReference type="PANTHER" id="PTHR30625:SF14">
    <property type="entry name" value="BIOPOLYMER TRANSPORT PROTEIN EXBB"/>
    <property type="match status" value="1"/>
</dbReference>
<dbReference type="OrthoDB" id="9805133at2"/>
<feature type="transmembrane region" description="Helical" evidence="13">
    <location>
        <begin position="23"/>
        <end position="45"/>
    </location>
</feature>
<evidence type="ECO:0000256" key="7">
    <source>
        <dbReference type="ARBA" id="ARBA00022692"/>
    </source>
</evidence>
<dbReference type="AlphaFoldDB" id="A0A1H6JGS6"/>
<evidence type="ECO:0000256" key="3">
    <source>
        <dbReference type="ARBA" id="ARBA00022093"/>
    </source>
</evidence>
<dbReference type="InterPro" id="IPR002898">
    <property type="entry name" value="MotA_ExbB_proton_chnl"/>
</dbReference>
<keyword evidence="7 13" id="KW-0812">Transmembrane</keyword>
<name>A0A1H6JGS6_MAGFU</name>
<evidence type="ECO:0000256" key="10">
    <source>
        <dbReference type="ARBA" id="ARBA00023136"/>
    </source>
</evidence>
<comment type="similarity">
    <text evidence="12">Belongs to the exbB/tolQ family.</text>
</comment>
<dbReference type="Proteomes" id="UP000182983">
    <property type="component" value="Unassembled WGS sequence"/>
</dbReference>
<evidence type="ECO:0000256" key="8">
    <source>
        <dbReference type="ARBA" id="ARBA00022927"/>
    </source>
</evidence>
<feature type="transmembrane region" description="Helical" evidence="13">
    <location>
        <begin position="133"/>
        <end position="152"/>
    </location>
</feature>
<comment type="subunit">
    <text evidence="2">The accessory proteins ExbB and ExbD seem to form a complex with TonB.</text>
</comment>
<keyword evidence="16" id="KW-1185">Reference proteome</keyword>
<feature type="transmembrane region" description="Helical" evidence="13">
    <location>
        <begin position="178"/>
        <end position="198"/>
    </location>
</feature>
<dbReference type="RefSeq" id="WP_074770068.1">
    <property type="nucleotide sequence ID" value="NZ_FNWO01000015.1"/>
</dbReference>
<sequence>MPSSPPLSFSQFDLLHLWTQGDAVTQTTVLILAAMSVTTWYVVVVREIVLLRLLRQGRAAETAVTGNAAPNAILSALTSGGPFHDLAQTGLAALERHREGLSGTIDRNSWLSLSLSRAVGRVTARLGDGLPQLATIASTAPFVGLFGTVWSIHHALTEIGVSGQASIERVAGPVGESLVMTALGLAVAVPAVLAHNWLVRRQKSAIEMVRGFGTDLHALLLEQS</sequence>
<feature type="domain" description="MotA/TolQ/ExbB proton channel" evidence="14">
    <location>
        <begin position="108"/>
        <end position="207"/>
    </location>
</feature>
<proteinExistence type="inferred from homology"/>
<evidence type="ECO:0000313" key="16">
    <source>
        <dbReference type="Proteomes" id="UP000182983"/>
    </source>
</evidence>
<evidence type="ECO:0000256" key="5">
    <source>
        <dbReference type="ARBA" id="ARBA00022475"/>
    </source>
</evidence>
<dbReference type="GO" id="GO:0005886">
    <property type="term" value="C:plasma membrane"/>
    <property type="evidence" value="ECO:0007669"/>
    <property type="project" value="UniProtKB-SubCell"/>
</dbReference>